<reference evidence="3 4" key="1">
    <citation type="submission" date="2017-03" db="EMBL/GenBank/DDBJ databases">
        <title>Complete genome sequence of Candidatus 'Thiodictyon syntrophicum' sp. nov. strain Cad16T, a photolithoautotroph purple sulfur bacterium isolated from an alpine meromictic lake.</title>
        <authorList>
            <person name="Luedin S.M."/>
            <person name="Pothier J.F."/>
            <person name="Danza F."/>
            <person name="Storelli N."/>
            <person name="Wittwer M."/>
            <person name="Tonolla M."/>
        </authorList>
    </citation>
    <scope>NUCLEOTIDE SEQUENCE [LARGE SCALE GENOMIC DNA]</scope>
    <source>
        <strain evidence="3 4">Cad16T</strain>
    </source>
</reference>
<keyword evidence="2" id="KW-0732">Signal</keyword>
<proteinExistence type="predicted"/>
<dbReference type="RefSeq" id="WP_100921656.1">
    <property type="nucleotide sequence ID" value="NZ_CP020370.1"/>
</dbReference>
<accession>A0A2K8UEI6</accession>
<feature type="chain" id="PRO_5014881736" evidence="2">
    <location>
        <begin position="26"/>
        <end position="131"/>
    </location>
</feature>
<dbReference type="EMBL" id="CP020370">
    <property type="protein sequence ID" value="AUB83984.1"/>
    <property type="molecule type" value="Genomic_DNA"/>
</dbReference>
<keyword evidence="1" id="KW-0812">Transmembrane</keyword>
<evidence type="ECO:0000256" key="2">
    <source>
        <dbReference type="SAM" id="SignalP"/>
    </source>
</evidence>
<dbReference type="Proteomes" id="UP000232638">
    <property type="component" value="Chromosome"/>
</dbReference>
<evidence type="ECO:0000256" key="1">
    <source>
        <dbReference type="SAM" id="Phobius"/>
    </source>
</evidence>
<sequence length="131" mass="14068">MPKNRFYLAFALAGSLCLASMPGFAAPAPAPAIAAPTTVAPVTIENRVAAQFQHEIAFVQPLLDRYGYGAVAVVVGALLRRTAPIERHRRRHPEDALVAIHPLQSAGRRPVGRPLGIRSGHISWTNTCRAS</sequence>
<evidence type="ECO:0000313" key="4">
    <source>
        <dbReference type="Proteomes" id="UP000232638"/>
    </source>
</evidence>
<evidence type="ECO:0000313" key="3">
    <source>
        <dbReference type="EMBL" id="AUB83984.1"/>
    </source>
</evidence>
<protein>
    <submittedName>
        <fullName evidence="3">Uncharacterized protein</fullName>
    </submittedName>
</protein>
<name>A0A2K8UEI6_9GAMM</name>
<dbReference type="AlphaFoldDB" id="A0A2K8UEI6"/>
<gene>
    <name evidence="3" type="ORF">THSYN_25655</name>
</gene>
<organism evidence="3 4">
    <name type="scientific">Candidatus Thiodictyon syntrophicum</name>
    <dbReference type="NCBI Taxonomy" id="1166950"/>
    <lineage>
        <taxon>Bacteria</taxon>
        <taxon>Pseudomonadati</taxon>
        <taxon>Pseudomonadota</taxon>
        <taxon>Gammaproteobacteria</taxon>
        <taxon>Chromatiales</taxon>
        <taxon>Chromatiaceae</taxon>
        <taxon>Thiodictyon</taxon>
    </lineage>
</organism>
<feature type="transmembrane region" description="Helical" evidence="1">
    <location>
        <begin position="66"/>
        <end position="83"/>
    </location>
</feature>
<feature type="signal peptide" evidence="2">
    <location>
        <begin position="1"/>
        <end position="25"/>
    </location>
</feature>
<keyword evidence="1" id="KW-0472">Membrane</keyword>
<dbReference type="KEGG" id="tsy:THSYN_25655"/>
<keyword evidence="1" id="KW-1133">Transmembrane helix</keyword>
<keyword evidence="4" id="KW-1185">Reference proteome</keyword>